<dbReference type="AlphaFoldDB" id="A0ABD0M6P8"/>
<keyword evidence="2" id="KW-1185">Reference proteome</keyword>
<gene>
    <name evidence="1" type="ORF">BaRGS_00001818</name>
</gene>
<dbReference type="Proteomes" id="UP001519460">
    <property type="component" value="Unassembled WGS sequence"/>
</dbReference>
<organism evidence="1 2">
    <name type="scientific">Batillaria attramentaria</name>
    <dbReference type="NCBI Taxonomy" id="370345"/>
    <lineage>
        <taxon>Eukaryota</taxon>
        <taxon>Metazoa</taxon>
        <taxon>Spiralia</taxon>
        <taxon>Lophotrochozoa</taxon>
        <taxon>Mollusca</taxon>
        <taxon>Gastropoda</taxon>
        <taxon>Caenogastropoda</taxon>
        <taxon>Sorbeoconcha</taxon>
        <taxon>Cerithioidea</taxon>
        <taxon>Batillariidae</taxon>
        <taxon>Batillaria</taxon>
    </lineage>
</organism>
<proteinExistence type="predicted"/>
<accession>A0ABD0M6P8</accession>
<evidence type="ECO:0000313" key="2">
    <source>
        <dbReference type="Proteomes" id="UP001519460"/>
    </source>
</evidence>
<sequence length="167" mass="17875">PDIVIFLSLDSSVSLLSVQRGQGTSPASLHHPLPLPLHHHTTSALKSNYPCGIGLSIAHTQNKSSNKSDGNFALLANSPFRRPVPENPRRRLFGLVCDNVPGGLVISGSYWKPMFPGSPTPRKSVYLSETVRWPGEDGWGLASVEAAGGAPRYSAGTGVCWTVDVFE</sequence>
<evidence type="ECO:0000313" key="1">
    <source>
        <dbReference type="EMBL" id="KAK7506967.1"/>
    </source>
</evidence>
<name>A0ABD0M6P8_9CAEN</name>
<reference evidence="1 2" key="1">
    <citation type="journal article" date="2023" name="Sci. Data">
        <title>Genome assembly of the Korean intertidal mud-creeper Batillaria attramentaria.</title>
        <authorList>
            <person name="Patra A.K."/>
            <person name="Ho P.T."/>
            <person name="Jun S."/>
            <person name="Lee S.J."/>
            <person name="Kim Y."/>
            <person name="Won Y.J."/>
        </authorList>
    </citation>
    <scope>NUCLEOTIDE SEQUENCE [LARGE SCALE GENOMIC DNA]</scope>
    <source>
        <strain evidence="1">Wonlab-2016</strain>
    </source>
</reference>
<comment type="caution">
    <text evidence="1">The sequence shown here is derived from an EMBL/GenBank/DDBJ whole genome shotgun (WGS) entry which is preliminary data.</text>
</comment>
<protein>
    <submittedName>
        <fullName evidence="1">Uncharacterized protein</fullName>
    </submittedName>
</protein>
<dbReference type="EMBL" id="JACVVK020000005">
    <property type="protein sequence ID" value="KAK7506967.1"/>
    <property type="molecule type" value="Genomic_DNA"/>
</dbReference>
<feature type="non-terminal residue" evidence="1">
    <location>
        <position position="1"/>
    </location>
</feature>